<accession>A0A366EPL0</accession>
<dbReference type="EMBL" id="QNRJ01000006">
    <property type="protein sequence ID" value="RBP04347.1"/>
    <property type="molecule type" value="Genomic_DNA"/>
</dbReference>
<dbReference type="AlphaFoldDB" id="A0A366EPL0"/>
<reference evidence="1 2" key="1">
    <citation type="submission" date="2018-06" db="EMBL/GenBank/DDBJ databases">
        <title>Freshwater and sediment microbial communities from various areas in North America, analyzing microbe dynamics in response to fracking.</title>
        <authorList>
            <person name="Lamendella R."/>
        </authorList>
    </citation>
    <scope>NUCLEOTIDE SEQUENCE [LARGE SCALE GENOMIC DNA]</scope>
    <source>
        <strain evidence="1 2">97B</strain>
    </source>
</reference>
<evidence type="ECO:0000313" key="1">
    <source>
        <dbReference type="EMBL" id="RBP04347.1"/>
    </source>
</evidence>
<comment type="caution">
    <text evidence="1">The sequence shown here is derived from an EMBL/GenBank/DDBJ whole genome shotgun (WGS) entry which is preliminary data.</text>
</comment>
<name>A0A366EPL0_9BACI</name>
<sequence length="40" mass="4794">MADPYFSSLYIPLSEGNITYEQINSITKKTVIYLRYIQRY</sequence>
<dbReference type="Proteomes" id="UP000252118">
    <property type="component" value="Unassembled WGS sequence"/>
</dbReference>
<proteinExistence type="predicted"/>
<gene>
    <name evidence="1" type="ORF">DET59_106137</name>
</gene>
<protein>
    <submittedName>
        <fullName evidence="1">Uncharacterized protein</fullName>
    </submittedName>
</protein>
<organism evidence="1 2">
    <name type="scientific">Rossellomorea aquimaris</name>
    <dbReference type="NCBI Taxonomy" id="189382"/>
    <lineage>
        <taxon>Bacteria</taxon>
        <taxon>Bacillati</taxon>
        <taxon>Bacillota</taxon>
        <taxon>Bacilli</taxon>
        <taxon>Bacillales</taxon>
        <taxon>Bacillaceae</taxon>
        <taxon>Rossellomorea</taxon>
    </lineage>
</organism>
<evidence type="ECO:0000313" key="2">
    <source>
        <dbReference type="Proteomes" id="UP000252118"/>
    </source>
</evidence>